<organism evidence="5 6">
    <name type="scientific">Hymenobacter volaticus</name>
    <dbReference type="NCBI Taxonomy" id="2932254"/>
    <lineage>
        <taxon>Bacteria</taxon>
        <taxon>Pseudomonadati</taxon>
        <taxon>Bacteroidota</taxon>
        <taxon>Cytophagia</taxon>
        <taxon>Cytophagales</taxon>
        <taxon>Hymenobacteraceae</taxon>
        <taxon>Hymenobacter</taxon>
    </lineage>
</organism>
<gene>
    <name evidence="5" type="ORF">MUN86_24240</name>
</gene>
<evidence type="ECO:0000259" key="4">
    <source>
        <dbReference type="PROSITE" id="PS01124"/>
    </source>
</evidence>
<keyword evidence="6" id="KW-1185">Reference proteome</keyword>
<evidence type="ECO:0000256" key="1">
    <source>
        <dbReference type="ARBA" id="ARBA00023015"/>
    </source>
</evidence>
<keyword evidence="2" id="KW-0238">DNA-binding</keyword>
<dbReference type="PANTHER" id="PTHR43280:SF2">
    <property type="entry name" value="HTH-TYPE TRANSCRIPTIONAL REGULATOR EXSA"/>
    <property type="match status" value="1"/>
</dbReference>
<dbReference type="EMBL" id="CP095062">
    <property type="protein sequence ID" value="UOQ68754.1"/>
    <property type="molecule type" value="Genomic_DNA"/>
</dbReference>
<accession>A0ABY4GEC7</accession>
<dbReference type="RefSeq" id="WP_245126264.1">
    <property type="nucleotide sequence ID" value="NZ_CP095062.1"/>
</dbReference>
<sequence length="77" mass="8680">MQLYRKVKAVLGTGVTDFIQNLRLSKARDLLLDESLTITDVAYETGFSSLSYFSTSFKARYQLSPSEFRALQLAPPN</sequence>
<dbReference type="Proteomes" id="UP000830401">
    <property type="component" value="Plasmid unnamed1"/>
</dbReference>
<protein>
    <submittedName>
        <fullName evidence="5">Helix-turn-helix transcriptional regulator</fullName>
    </submittedName>
</protein>
<reference evidence="5" key="1">
    <citation type="submission" date="2022-04" db="EMBL/GenBank/DDBJ databases">
        <title>Hymenobacter sp. isolated from the air.</title>
        <authorList>
            <person name="Won M."/>
            <person name="Lee C.-M."/>
            <person name="Woen H.-Y."/>
            <person name="Kwon S.-W."/>
        </authorList>
    </citation>
    <scope>NUCLEOTIDE SEQUENCE</scope>
    <source>
        <strain evidence="5">5420S-77</strain>
        <plasmid evidence="5">unnamed1</plasmid>
    </source>
</reference>
<dbReference type="Pfam" id="PF12833">
    <property type="entry name" value="HTH_18"/>
    <property type="match status" value="1"/>
</dbReference>
<evidence type="ECO:0000313" key="6">
    <source>
        <dbReference type="Proteomes" id="UP000830401"/>
    </source>
</evidence>
<dbReference type="PANTHER" id="PTHR43280">
    <property type="entry name" value="ARAC-FAMILY TRANSCRIPTIONAL REGULATOR"/>
    <property type="match status" value="1"/>
</dbReference>
<dbReference type="Gene3D" id="1.10.10.60">
    <property type="entry name" value="Homeodomain-like"/>
    <property type="match status" value="1"/>
</dbReference>
<dbReference type="InterPro" id="IPR020449">
    <property type="entry name" value="Tscrpt_reg_AraC-type_HTH"/>
</dbReference>
<name>A0ABY4GEC7_9BACT</name>
<keyword evidence="1" id="KW-0805">Transcription regulation</keyword>
<dbReference type="PROSITE" id="PS01124">
    <property type="entry name" value="HTH_ARAC_FAMILY_2"/>
    <property type="match status" value="1"/>
</dbReference>
<keyword evidence="3" id="KW-0804">Transcription</keyword>
<dbReference type="InterPro" id="IPR018062">
    <property type="entry name" value="HTH_AraC-typ_CS"/>
</dbReference>
<evidence type="ECO:0000256" key="3">
    <source>
        <dbReference type="ARBA" id="ARBA00023163"/>
    </source>
</evidence>
<dbReference type="PRINTS" id="PR00032">
    <property type="entry name" value="HTHARAC"/>
</dbReference>
<evidence type="ECO:0000256" key="2">
    <source>
        <dbReference type="ARBA" id="ARBA00023125"/>
    </source>
</evidence>
<feature type="domain" description="HTH araC/xylS-type" evidence="4">
    <location>
        <begin position="1"/>
        <end position="71"/>
    </location>
</feature>
<dbReference type="InterPro" id="IPR018060">
    <property type="entry name" value="HTH_AraC"/>
</dbReference>
<dbReference type="SMART" id="SM00342">
    <property type="entry name" value="HTH_ARAC"/>
    <property type="match status" value="1"/>
</dbReference>
<dbReference type="PROSITE" id="PS00041">
    <property type="entry name" value="HTH_ARAC_FAMILY_1"/>
    <property type="match status" value="1"/>
</dbReference>
<evidence type="ECO:0000313" key="5">
    <source>
        <dbReference type="EMBL" id="UOQ68754.1"/>
    </source>
</evidence>
<dbReference type="InterPro" id="IPR009057">
    <property type="entry name" value="Homeodomain-like_sf"/>
</dbReference>
<proteinExistence type="predicted"/>
<geneLocation type="plasmid" evidence="5 6">
    <name>unnamed1</name>
</geneLocation>
<keyword evidence="5" id="KW-0614">Plasmid</keyword>
<dbReference type="SUPFAM" id="SSF46689">
    <property type="entry name" value="Homeodomain-like"/>
    <property type="match status" value="1"/>
</dbReference>